<dbReference type="SUPFAM" id="SSF55399">
    <property type="entry name" value="Subtilisin inhibitor"/>
    <property type="match status" value="1"/>
</dbReference>
<reference evidence="11 12" key="1">
    <citation type="submission" date="2021-03" db="EMBL/GenBank/DDBJ databases">
        <title>Whole genome shotgun sequence of Actinoplanes toevensis NBRC 105298.</title>
        <authorList>
            <person name="Komaki H."/>
            <person name="Tamura T."/>
        </authorList>
    </citation>
    <scope>NUCLEOTIDE SEQUENCE [LARGE SCALE GENOMIC DNA]</scope>
    <source>
        <strain evidence="11 12">NBRC 105298</strain>
    </source>
</reference>
<dbReference type="PRINTS" id="PR00294">
    <property type="entry name" value="SSBTLNINHBTR"/>
</dbReference>
<evidence type="ECO:0000256" key="4">
    <source>
        <dbReference type="ARBA" id="ARBA00022525"/>
    </source>
</evidence>
<evidence type="ECO:0000259" key="10">
    <source>
        <dbReference type="Pfam" id="PF00720"/>
    </source>
</evidence>
<comment type="subunit">
    <text evidence="3">Homodimer.</text>
</comment>
<keyword evidence="4" id="KW-0964">Secreted</keyword>
<dbReference type="PROSITE" id="PS00999">
    <property type="entry name" value="SSI"/>
    <property type="match status" value="1"/>
</dbReference>
<comment type="similarity">
    <text evidence="2 8">Belongs to the protease inhibitor I16 (SSI) family.</text>
</comment>
<dbReference type="InterPro" id="IPR020054">
    <property type="entry name" value="Prot_inh_SSI_I16_CS"/>
</dbReference>
<feature type="signal peptide" evidence="9">
    <location>
        <begin position="1"/>
        <end position="21"/>
    </location>
</feature>
<dbReference type="Gene3D" id="3.30.350.10">
    <property type="entry name" value="Subtilisin inhibitor-like"/>
    <property type="match status" value="1"/>
</dbReference>
<dbReference type="GO" id="GO:0004867">
    <property type="term" value="F:serine-type endopeptidase inhibitor activity"/>
    <property type="evidence" value="ECO:0007669"/>
    <property type="project" value="UniProtKB-KW"/>
</dbReference>
<evidence type="ECO:0000256" key="9">
    <source>
        <dbReference type="SAM" id="SignalP"/>
    </source>
</evidence>
<accession>A0A919W794</accession>
<evidence type="ECO:0000256" key="7">
    <source>
        <dbReference type="ARBA" id="ARBA00023157"/>
    </source>
</evidence>
<dbReference type="EMBL" id="BOQN01000083">
    <property type="protein sequence ID" value="GIM94548.1"/>
    <property type="molecule type" value="Genomic_DNA"/>
</dbReference>
<keyword evidence="12" id="KW-1185">Reference proteome</keyword>
<dbReference type="Pfam" id="PF00720">
    <property type="entry name" value="SSI"/>
    <property type="match status" value="1"/>
</dbReference>
<dbReference type="RefSeq" id="WP_213010321.1">
    <property type="nucleotide sequence ID" value="NZ_BOQN01000083.1"/>
</dbReference>
<comment type="caution">
    <text evidence="11">The sequence shown here is derived from an EMBL/GenBank/DDBJ whole genome shotgun (WGS) entry which is preliminary data.</text>
</comment>
<keyword evidence="7" id="KW-1015">Disulfide bond</keyword>
<protein>
    <recommendedName>
        <fullName evidence="10">Subtilisin inhibitor domain-containing protein</fullName>
    </recommendedName>
</protein>
<evidence type="ECO:0000256" key="1">
    <source>
        <dbReference type="ARBA" id="ARBA00004613"/>
    </source>
</evidence>
<evidence type="ECO:0000256" key="6">
    <source>
        <dbReference type="ARBA" id="ARBA00022900"/>
    </source>
</evidence>
<dbReference type="Proteomes" id="UP000677082">
    <property type="component" value="Unassembled WGS sequence"/>
</dbReference>
<evidence type="ECO:0000313" key="12">
    <source>
        <dbReference type="Proteomes" id="UP000677082"/>
    </source>
</evidence>
<keyword evidence="6 8" id="KW-0722">Serine protease inhibitor</keyword>
<sequence length="136" mass="13974">MFTTIVGLAASAALVAGGAAAPGPRDHAGYASSNLTLSYRADAGFAAAVKLKCDPVGGGHPHADLACAELAEVGGEVDRIVPAKKMCILIYAPVVAEIAGDWRGTTVTWSHKFGNICEMRRATADLFDFQAGGRNG</sequence>
<keyword evidence="9" id="KW-0732">Signal</keyword>
<evidence type="ECO:0000256" key="3">
    <source>
        <dbReference type="ARBA" id="ARBA00011738"/>
    </source>
</evidence>
<dbReference type="AlphaFoldDB" id="A0A919W794"/>
<gene>
    <name evidence="11" type="ORF">Ato02nite_063410</name>
</gene>
<comment type="subcellular location">
    <subcellularLocation>
        <location evidence="1">Secreted</location>
    </subcellularLocation>
</comment>
<dbReference type="InterPro" id="IPR023549">
    <property type="entry name" value="Subtilisin_inhibitor"/>
</dbReference>
<dbReference type="InterPro" id="IPR000691">
    <property type="entry name" value="Prot_inh_I16_SSI"/>
</dbReference>
<keyword evidence="5 8" id="KW-0646">Protease inhibitor</keyword>
<evidence type="ECO:0000256" key="8">
    <source>
        <dbReference type="RuleBase" id="RU003471"/>
    </source>
</evidence>
<evidence type="ECO:0000256" key="2">
    <source>
        <dbReference type="ARBA" id="ARBA00010472"/>
    </source>
</evidence>
<evidence type="ECO:0000256" key="5">
    <source>
        <dbReference type="ARBA" id="ARBA00022690"/>
    </source>
</evidence>
<proteinExistence type="inferred from homology"/>
<organism evidence="11 12">
    <name type="scientific">Paractinoplanes toevensis</name>
    <dbReference type="NCBI Taxonomy" id="571911"/>
    <lineage>
        <taxon>Bacteria</taxon>
        <taxon>Bacillati</taxon>
        <taxon>Actinomycetota</taxon>
        <taxon>Actinomycetes</taxon>
        <taxon>Micromonosporales</taxon>
        <taxon>Micromonosporaceae</taxon>
        <taxon>Paractinoplanes</taxon>
    </lineage>
</organism>
<feature type="domain" description="Subtilisin inhibitor" evidence="10">
    <location>
        <begin position="37"/>
        <end position="115"/>
    </location>
</feature>
<name>A0A919W794_9ACTN</name>
<dbReference type="GO" id="GO:0005576">
    <property type="term" value="C:extracellular region"/>
    <property type="evidence" value="ECO:0007669"/>
    <property type="project" value="UniProtKB-SubCell"/>
</dbReference>
<dbReference type="InterPro" id="IPR036819">
    <property type="entry name" value="Subtilisin_inhibitor-like_sf"/>
</dbReference>
<evidence type="ECO:0000313" key="11">
    <source>
        <dbReference type="EMBL" id="GIM94548.1"/>
    </source>
</evidence>
<feature type="chain" id="PRO_5037576858" description="Subtilisin inhibitor domain-containing protein" evidence="9">
    <location>
        <begin position="22"/>
        <end position="136"/>
    </location>
</feature>